<evidence type="ECO:0000313" key="1">
    <source>
        <dbReference type="EMBL" id="NFF89307.1"/>
    </source>
</evidence>
<evidence type="ECO:0000313" key="2">
    <source>
        <dbReference type="Proteomes" id="UP000476820"/>
    </source>
</evidence>
<dbReference type="RefSeq" id="WP_053342577.1">
    <property type="nucleotide sequence ID" value="NZ_CP070936.1"/>
</dbReference>
<dbReference type="OrthoDB" id="9793746at2"/>
<dbReference type="Pfam" id="PF04018">
    <property type="entry name" value="VCA0040-like"/>
    <property type="match status" value="1"/>
</dbReference>
<dbReference type="PANTHER" id="PTHR37308:SF1">
    <property type="entry name" value="POLYPRENYL-PHOSPHATE TRANSPORTER"/>
    <property type="match status" value="1"/>
</dbReference>
<gene>
    <name evidence="1" type="ORF">FC774_15755</name>
</gene>
<organism evidence="1 2">
    <name type="scientific">Clostridium botulinum</name>
    <dbReference type="NCBI Taxonomy" id="1491"/>
    <lineage>
        <taxon>Bacteria</taxon>
        <taxon>Bacillati</taxon>
        <taxon>Bacillota</taxon>
        <taxon>Clostridia</taxon>
        <taxon>Eubacteriales</taxon>
        <taxon>Clostridiaceae</taxon>
        <taxon>Clostridium</taxon>
    </lineage>
</organism>
<dbReference type="EMBL" id="SWOV01000060">
    <property type="protein sequence ID" value="NFF89307.1"/>
    <property type="molecule type" value="Genomic_DNA"/>
</dbReference>
<comment type="caution">
    <text evidence="1">The sequence shown here is derived from an EMBL/GenBank/DDBJ whole genome shotgun (WGS) entry which is preliminary data.</text>
</comment>
<protein>
    <submittedName>
        <fullName evidence="1">DUF368 domain-containing protein</fullName>
    </submittedName>
</protein>
<proteinExistence type="predicted"/>
<dbReference type="InterPro" id="IPR007163">
    <property type="entry name" value="VCA0040-like"/>
</dbReference>
<dbReference type="PANTHER" id="PTHR37308">
    <property type="entry name" value="INTEGRAL MEMBRANE PROTEIN"/>
    <property type="match status" value="1"/>
</dbReference>
<reference evidence="1 2" key="1">
    <citation type="submission" date="2019-04" db="EMBL/GenBank/DDBJ databases">
        <title>Genome sequencing of Clostridium botulinum Groups I-IV and Clostridium butyricum.</title>
        <authorList>
            <person name="Brunt J."/>
            <person name="Van Vliet A.H.M."/>
            <person name="Stringer S.C."/>
            <person name="Carter A.T."/>
            <person name="Peck M.W."/>
        </authorList>
    </citation>
    <scope>NUCLEOTIDE SEQUENCE [LARGE SCALE GENOMIC DNA]</scope>
    <source>
        <strain evidence="1 2">1605</strain>
    </source>
</reference>
<sequence length="296" mass="32715">MYIINFIRGFCMALADSVPGVSGGTIAFILGFYDKFINSLSNVISGRKEEKIEAFKFLFKLGIGWIVGFVSSVLFLTSIFDKEIYKISSLFIGFIIFAIPIIIKEEKSSIINKYKNIFFSIIGICIVVLITYFNPVAGSDSAAGMSLDRLTLGLGAYIFVVAMIAISAMVLPGISGSTLLLIFGLYAPIMNAVKEVLKLNFDYLLVCFVFGFGVLFGILITIKGVKYLLSNYRSQTIYLILGLMLGSIYAVFMGPTSLEVPKPPMDLHTFNIIFFIIGGGIILLLQKLKYYLENKN</sequence>
<name>A0A0L9Y5X1_CLOBO</name>
<dbReference type="AlphaFoldDB" id="A0A0L9Y5X1"/>
<accession>A0A0L9Y5X1</accession>
<dbReference type="Proteomes" id="UP000476820">
    <property type="component" value="Unassembled WGS sequence"/>
</dbReference>